<name>G0QLN7_ICHMU</name>
<keyword evidence="1" id="KW-1133">Transmembrane helix</keyword>
<feature type="transmembrane region" description="Helical" evidence="1">
    <location>
        <begin position="42"/>
        <end position="69"/>
    </location>
</feature>
<feature type="transmembrane region" description="Helical" evidence="1">
    <location>
        <begin position="16"/>
        <end position="35"/>
    </location>
</feature>
<sequence length="97" mass="10847">MDVRFIFGSLITFSNYEFYITIFVSLGVGIICGVITNKCIKFGFFIIGTTGGIHVLIYSSSLIGSYLIARAISLYIGYFPNEYTISEQIKVGNYKFP</sequence>
<keyword evidence="1" id="KW-0472">Membrane</keyword>
<accession>G0QLN7</accession>
<feature type="non-terminal residue" evidence="2">
    <location>
        <position position="97"/>
    </location>
</feature>
<keyword evidence="1" id="KW-0812">Transmembrane</keyword>
<dbReference type="InParanoid" id="G0QLN7"/>
<reference evidence="2 3" key="1">
    <citation type="submission" date="2011-07" db="EMBL/GenBank/DDBJ databases">
        <authorList>
            <person name="Coyne R."/>
            <person name="Brami D."/>
            <person name="Johnson J."/>
            <person name="Hostetler J."/>
            <person name="Hannick L."/>
            <person name="Clark T."/>
            <person name="Cassidy-Hanley D."/>
            <person name="Inman J."/>
        </authorList>
    </citation>
    <scope>NUCLEOTIDE SEQUENCE [LARGE SCALE GENOMIC DNA]</scope>
    <source>
        <strain evidence="2 3">G5</strain>
    </source>
</reference>
<evidence type="ECO:0000256" key="1">
    <source>
        <dbReference type="SAM" id="Phobius"/>
    </source>
</evidence>
<dbReference type="AlphaFoldDB" id="G0QLN7"/>
<dbReference type="EMBL" id="GL983289">
    <property type="protein sequence ID" value="EGR33870.1"/>
    <property type="molecule type" value="Genomic_DNA"/>
</dbReference>
<evidence type="ECO:0000313" key="2">
    <source>
        <dbReference type="EMBL" id="EGR33870.1"/>
    </source>
</evidence>
<dbReference type="RefSeq" id="XP_004039094.1">
    <property type="nucleotide sequence ID" value="XM_004039046.1"/>
</dbReference>
<keyword evidence="3" id="KW-1185">Reference proteome</keyword>
<dbReference type="Proteomes" id="UP000008983">
    <property type="component" value="Unassembled WGS sequence"/>
</dbReference>
<dbReference type="GeneID" id="14910058"/>
<protein>
    <submittedName>
        <fullName evidence="2">Uncharacterized protein</fullName>
    </submittedName>
</protein>
<evidence type="ECO:0000313" key="3">
    <source>
        <dbReference type="Proteomes" id="UP000008983"/>
    </source>
</evidence>
<proteinExistence type="predicted"/>
<organism evidence="2 3">
    <name type="scientific">Ichthyophthirius multifiliis</name>
    <name type="common">White spot disease agent</name>
    <name type="synonym">Ich</name>
    <dbReference type="NCBI Taxonomy" id="5932"/>
    <lineage>
        <taxon>Eukaryota</taxon>
        <taxon>Sar</taxon>
        <taxon>Alveolata</taxon>
        <taxon>Ciliophora</taxon>
        <taxon>Intramacronucleata</taxon>
        <taxon>Oligohymenophorea</taxon>
        <taxon>Hymenostomatida</taxon>
        <taxon>Ophryoglenina</taxon>
        <taxon>Ichthyophthirius</taxon>
    </lineage>
</organism>
<gene>
    <name evidence="2" type="ORF">IMG5_034010</name>
</gene>